<gene>
    <name evidence="2" type="ORF">PA3_32570</name>
</gene>
<dbReference type="EMBL" id="BJLJ01000015">
    <property type="protein sequence ID" value="GEA69099.1"/>
    <property type="molecule type" value="Genomic_DNA"/>
</dbReference>
<protein>
    <submittedName>
        <fullName evidence="2">DNA-binding protein</fullName>
    </submittedName>
</protein>
<proteinExistence type="predicted"/>
<dbReference type="GO" id="GO:0003677">
    <property type="term" value="F:DNA binding"/>
    <property type="evidence" value="ECO:0007669"/>
    <property type="project" value="UniProtKB-KW"/>
</dbReference>
<accession>A0A4Y3JAZ2</accession>
<dbReference type="InterPro" id="IPR052345">
    <property type="entry name" value="Rad_response_metalloprotease"/>
</dbReference>
<reference evidence="2 3" key="1">
    <citation type="submission" date="2019-06" db="EMBL/GenBank/DDBJ databases">
        <title>Whole genome shotgun sequence of Acinetobacter pittii NBRC 110514.</title>
        <authorList>
            <person name="Hosoyama A."/>
            <person name="Uohara A."/>
            <person name="Ohji S."/>
            <person name="Ichikawa N."/>
        </authorList>
    </citation>
    <scope>NUCLEOTIDE SEQUENCE [LARGE SCALE GENOMIC DNA]</scope>
    <source>
        <strain evidence="2 3">NBRC 110514</strain>
    </source>
</reference>
<evidence type="ECO:0000313" key="3">
    <source>
        <dbReference type="Proteomes" id="UP000317717"/>
    </source>
</evidence>
<sequence>MSNLNFSLNMLEWAANNIGLRLEEAVTKISESEKTQKKLLNGEFSVNQAENFAKITNIPFGYLFLNEPPLREKPSLPDLRQAPNFQPLSNNFYAVLEDVKFKQEWYIDFLKSIDAEPLKFVGAFKDKDVSYKIIAKDIYETLGLPISTKTRKDRDKYLSSLIEKCEKNRILIFRSGVVKNNNNRPLDVSDFRGFVISNNYAPAIFINLQDAPSARIFTLAHELAHIWLGQSAVDDLDIYGNDKVEVLCNRIAAEVLVPEDIFLDQWTIHNGNIQKLSDHFGVSILVISRVALTLNRITKDKYNEIYNLVKVREISKIKDSSGGSYYTNTLMKNTNLVSRAVINSALTGKITLREAGHILDMNPQIVISLGERIS</sequence>
<organism evidence="2 3">
    <name type="scientific">Acinetobacter pittii</name>
    <name type="common">Acinetobacter genomosp. 3</name>
    <dbReference type="NCBI Taxonomy" id="48296"/>
    <lineage>
        <taxon>Bacteria</taxon>
        <taxon>Pseudomonadati</taxon>
        <taxon>Pseudomonadota</taxon>
        <taxon>Gammaproteobacteria</taxon>
        <taxon>Moraxellales</taxon>
        <taxon>Moraxellaceae</taxon>
        <taxon>Acinetobacter</taxon>
        <taxon>Acinetobacter calcoaceticus/baumannii complex</taxon>
    </lineage>
</organism>
<dbReference type="PANTHER" id="PTHR43236:SF2">
    <property type="entry name" value="BLL0069 PROTEIN"/>
    <property type="match status" value="1"/>
</dbReference>
<keyword evidence="2" id="KW-0238">DNA-binding</keyword>
<feature type="domain" description="IrrE N-terminal-like" evidence="1">
    <location>
        <begin position="187"/>
        <end position="287"/>
    </location>
</feature>
<dbReference type="Proteomes" id="UP000317717">
    <property type="component" value="Unassembled WGS sequence"/>
</dbReference>
<dbReference type="AlphaFoldDB" id="A0A4Y3JAZ2"/>
<name>A0A4Y3JAZ2_ACIPI</name>
<dbReference type="Gene3D" id="1.10.10.2910">
    <property type="match status" value="1"/>
</dbReference>
<dbReference type="Pfam" id="PF06114">
    <property type="entry name" value="Peptidase_M78"/>
    <property type="match status" value="1"/>
</dbReference>
<comment type="caution">
    <text evidence="2">The sequence shown here is derived from an EMBL/GenBank/DDBJ whole genome shotgun (WGS) entry which is preliminary data.</text>
</comment>
<dbReference type="RefSeq" id="WP_141316741.1">
    <property type="nucleotide sequence ID" value="NZ_BJLJ01000015.1"/>
</dbReference>
<evidence type="ECO:0000313" key="2">
    <source>
        <dbReference type="EMBL" id="GEA69099.1"/>
    </source>
</evidence>
<evidence type="ECO:0000259" key="1">
    <source>
        <dbReference type="Pfam" id="PF06114"/>
    </source>
</evidence>
<dbReference type="InterPro" id="IPR010359">
    <property type="entry name" value="IrrE_HExxH"/>
</dbReference>
<dbReference type="PANTHER" id="PTHR43236">
    <property type="entry name" value="ANTITOXIN HIGA1"/>
    <property type="match status" value="1"/>
</dbReference>